<organism evidence="2 3">
    <name type="scientific">Exserohilum turcicum (strain 28A)</name>
    <name type="common">Northern leaf blight fungus</name>
    <name type="synonym">Setosphaeria turcica</name>
    <dbReference type="NCBI Taxonomy" id="671987"/>
    <lineage>
        <taxon>Eukaryota</taxon>
        <taxon>Fungi</taxon>
        <taxon>Dikarya</taxon>
        <taxon>Ascomycota</taxon>
        <taxon>Pezizomycotina</taxon>
        <taxon>Dothideomycetes</taxon>
        <taxon>Pleosporomycetidae</taxon>
        <taxon>Pleosporales</taxon>
        <taxon>Pleosporineae</taxon>
        <taxon>Pleosporaceae</taxon>
        <taxon>Exserohilum</taxon>
    </lineage>
</organism>
<name>R0I8Q4_EXST2</name>
<dbReference type="GeneID" id="19406292"/>
<dbReference type="OrthoDB" id="3921300at2759"/>
<feature type="chain" id="PRO_5004342932" evidence="1">
    <location>
        <begin position="24"/>
        <end position="289"/>
    </location>
</feature>
<evidence type="ECO:0000313" key="2">
    <source>
        <dbReference type="EMBL" id="EOA81781.1"/>
    </source>
</evidence>
<sequence>MGLLRFTTVATIISFHLSNPVSATPIREDVTTHASVHDIIPREYIEQVFNYHRNLAEAESHASWRRNKRTLSILQKRIVARTCPRGSTWLSRDCMPDESEQAWQDTCQDNHSLDLFDVDGLCPEETVCDDYRPYLGRTDEHGHPKPEHDIICRPKVAPSQDTITTDPGTSQRSQYGYRHIPAGNTKSMDIAVPVYLEVDHASVAAEFLGPGKKEVLYPYQTLTANLRGHKLNLCRQFQNNQNKAHNTRSCIPTDQTNHLYKGQTIDFTFAIGLIDSAYFFYSITAGSHK</sequence>
<keyword evidence="3" id="KW-1185">Reference proteome</keyword>
<reference evidence="2 3" key="2">
    <citation type="journal article" date="2013" name="PLoS Genet.">
        <title>Comparative genome structure, secondary metabolite, and effector coding capacity across Cochliobolus pathogens.</title>
        <authorList>
            <person name="Condon B.J."/>
            <person name="Leng Y."/>
            <person name="Wu D."/>
            <person name="Bushley K.E."/>
            <person name="Ohm R.A."/>
            <person name="Otillar R."/>
            <person name="Martin J."/>
            <person name="Schackwitz W."/>
            <person name="Grimwood J."/>
            <person name="MohdZainudin N."/>
            <person name="Xue C."/>
            <person name="Wang R."/>
            <person name="Manning V.A."/>
            <person name="Dhillon B."/>
            <person name="Tu Z.J."/>
            <person name="Steffenson B.J."/>
            <person name="Salamov A."/>
            <person name="Sun H."/>
            <person name="Lowry S."/>
            <person name="LaButti K."/>
            <person name="Han J."/>
            <person name="Copeland A."/>
            <person name="Lindquist E."/>
            <person name="Barry K."/>
            <person name="Schmutz J."/>
            <person name="Baker S.E."/>
            <person name="Ciuffetti L.M."/>
            <person name="Grigoriev I.V."/>
            <person name="Zhong S."/>
            <person name="Turgeon B.G."/>
        </authorList>
    </citation>
    <scope>NUCLEOTIDE SEQUENCE [LARGE SCALE GENOMIC DNA]</scope>
    <source>
        <strain evidence="3">28A</strain>
    </source>
</reference>
<dbReference type="HOGENOM" id="CLU_092491_0_0_1"/>
<dbReference type="EMBL" id="KB908855">
    <property type="protein sequence ID" value="EOA81781.1"/>
    <property type="molecule type" value="Genomic_DNA"/>
</dbReference>
<proteinExistence type="predicted"/>
<dbReference type="RefSeq" id="XP_008030186.1">
    <property type="nucleotide sequence ID" value="XM_008031995.1"/>
</dbReference>
<dbReference type="AlphaFoldDB" id="R0I8Q4"/>
<dbReference type="Proteomes" id="UP000016935">
    <property type="component" value="Unassembled WGS sequence"/>
</dbReference>
<keyword evidence="1" id="KW-0732">Signal</keyword>
<evidence type="ECO:0000256" key="1">
    <source>
        <dbReference type="SAM" id="SignalP"/>
    </source>
</evidence>
<feature type="signal peptide" evidence="1">
    <location>
        <begin position="1"/>
        <end position="23"/>
    </location>
</feature>
<evidence type="ECO:0000313" key="3">
    <source>
        <dbReference type="Proteomes" id="UP000016935"/>
    </source>
</evidence>
<protein>
    <submittedName>
        <fullName evidence="2">Uncharacterized protein</fullName>
    </submittedName>
</protein>
<dbReference type="eggNOG" id="ENOG502SXYW">
    <property type="taxonomic scope" value="Eukaryota"/>
</dbReference>
<gene>
    <name evidence="2" type="ORF">SETTUDRAFT_97208</name>
</gene>
<reference evidence="2 3" key="1">
    <citation type="journal article" date="2012" name="PLoS Pathog.">
        <title>Diverse lifestyles and strategies of plant pathogenesis encoded in the genomes of eighteen Dothideomycetes fungi.</title>
        <authorList>
            <person name="Ohm R.A."/>
            <person name="Feau N."/>
            <person name="Henrissat B."/>
            <person name="Schoch C.L."/>
            <person name="Horwitz B.A."/>
            <person name="Barry K.W."/>
            <person name="Condon B.J."/>
            <person name="Copeland A.C."/>
            <person name="Dhillon B."/>
            <person name="Glaser F."/>
            <person name="Hesse C.N."/>
            <person name="Kosti I."/>
            <person name="LaButti K."/>
            <person name="Lindquist E.A."/>
            <person name="Lucas S."/>
            <person name="Salamov A.A."/>
            <person name="Bradshaw R.E."/>
            <person name="Ciuffetti L."/>
            <person name="Hamelin R.C."/>
            <person name="Kema G.H.J."/>
            <person name="Lawrence C."/>
            <person name="Scott J.A."/>
            <person name="Spatafora J.W."/>
            <person name="Turgeon B.G."/>
            <person name="de Wit P.J.G.M."/>
            <person name="Zhong S."/>
            <person name="Goodwin S.B."/>
            <person name="Grigoriev I.V."/>
        </authorList>
    </citation>
    <scope>NUCLEOTIDE SEQUENCE [LARGE SCALE GENOMIC DNA]</scope>
    <source>
        <strain evidence="3">28A</strain>
    </source>
</reference>
<accession>R0I8Q4</accession>